<name>A0A0C2JJF5_THEKT</name>
<comment type="caution">
    <text evidence="1">The sequence shown here is derived from an EMBL/GenBank/DDBJ whole genome shotgun (WGS) entry which is preliminary data.</text>
</comment>
<accession>A0A0C2JJF5</accession>
<proteinExistence type="predicted"/>
<evidence type="ECO:0000313" key="1">
    <source>
        <dbReference type="EMBL" id="KII69523.1"/>
    </source>
</evidence>
<organism evidence="1 2">
    <name type="scientific">Thelohanellus kitauei</name>
    <name type="common">Myxosporean</name>
    <dbReference type="NCBI Taxonomy" id="669202"/>
    <lineage>
        <taxon>Eukaryota</taxon>
        <taxon>Metazoa</taxon>
        <taxon>Cnidaria</taxon>
        <taxon>Myxozoa</taxon>
        <taxon>Myxosporea</taxon>
        <taxon>Bivalvulida</taxon>
        <taxon>Platysporina</taxon>
        <taxon>Myxobolidae</taxon>
        <taxon>Thelohanellus</taxon>
    </lineage>
</organism>
<gene>
    <name evidence="1" type="ORF">RF11_14783</name>
</gene>
<dbReference type="EMBL" id="JWZT01002390">
    <property type="protein sequence ID" value="KII69523.1"/>
    <property type="molecule type" value="Genomic_DNA"/>
</dbReference>
<evidence type="ECO:0000313" key="2">
    <source>
        <dbReference type="Proteomes" id="UP000031668"/>
    </source>
</evidence>
<reference evidence="1 2" key="1">
    <citation type="journal article" date="2014" name="Genome Biol. Evol.">
        <title>The genome of the myxosporean Thelohanellus kitauei shows adaptations to nutrient acquisition within its fish host.</title>
        <authorList>
            <person name="Yang Y."/>
            <person name="Xiong J."/>
            <person name="Zhou Z."/>
            <person name="Huo F."/>
            <person name="Miao W."/>
            <person name="Ran C."/>
            <person name="Liu Y."/>
            <person name="Zhang J."/>
            <person name="Feng J."/>
            <person name="Wang M."/>
            <person name="Wang M."/>
            <person name="Wang L."/>
            <person name="Yao B."/>
        </authorList>
    </citation>
    <scope>NUCLEOTIDE SEQUENCE [LARGE SCALE GENOMIC DNA]</scope>
    <source>
        <strain evidence="1">Wuqing</strain>
    </source>
</reference>
<protein>
    <submittedName>
        <fullName evidence="1">Uncharacterized protein</fullName>
    </submittedName>
</protein>
<keyword evidence="2" id="KW-1185">Reference proteome</keyword>
<sequence length="183" mass="20027">MPAALRHCGSGMWMGKAQTVCSDVRVSVSVTPGCIFQNKHFQTPANKKKYEAIKGLITQRGACQDAISVHYQNFASAMLRPKKIVEEFAKKLEGYLSKVLPGLDEVPKEFLTKQRIFQCLPVTVANQLRVLGELSVSELSSKADILISSGHISQVSEKEEISQSFKAASTVNILSKTDNAGLE</sequence>
<dbReference type="Proteomes" id="UP000031668">
    <property type="component" value="Unassembled WGS sequence"/>
</dbReference>
<dbReference type="AlphaFoldDB" id="A0A0C2JJF5"/>